<evidence type="ECO:0000313" key="4">
    <source>
        <dbReference type="Proteomes" id="UP001501759"/>
    </source>
</evidence>
<evidence type="ECO:0000313" key="3">
    <source>
        <dbReference type="EMBL" id="GAA5002922.1"/>
    </source>
</evidence>
<dbReference type="Gene3D" id="3.40.50.720">
    <property type="entry name" value="NAD(P)-binding Rossmann-like Domain"/>
    <property type="match status" value="1"/>
</dbReference>
<dbReference type="CDD" id="cd05289">
    <property type="entry name" value="MDR_like_2"/>
    <property type="match status" value="1"/>
</dbReference>
<evidence type="ECO:0000259" key="2">
    <source>
        <dbReference type="SMART" id="SM00829"/>
    </source>
</evidence>
<dbReference type="SMART" id="SM00829">
    <property type="entry name" value="PKS_ER"/>
    <property type="match status" value="1"/>
</dbReference>
<keyword evidence="4" id="KW-1185">Reference proteome</keyword>
<dbReference type="InterPro" id="IPR036291">
    <property type="entry name" value="NAD(P)-bd_dom_sf"/>
</dbReference>
<sequence length="298" mass="29476">MGSVAMRAVLVNRFGGPDVVEVGEVEVPEPGAGQVRIKVAAAALNPVDAGVRAGVFGGAGKRLGLGWDVAGTVEAVGVATGWNVGDEVVALAYGPGKTLGTHADHVVVDAGAVASAPGSVDAVHAATLPLNALTAAQALDLLGLEPGQSLLVTGAAGAVGGYAVQLAAHRGLTVTGVARAADEDLVRSLGAERFGPQPAGADGVLDAALLGGAALEWVRDGGVFVGVIPGAHPESVRGVRTGSVEVAPDGARLAELVRLVDAGVLTTRVAETYPLDEAAKAHARLAEGGLRGRLVLVP</sequence>
<protein>
    <submittedName>
        <fullName evidence="3">NADP-dependent oxidoreductase</fullName>
    </submittedName>
</protein>
<proteinExistence type="predicted"/>
<dbReference type="InterPro" id="IPR051603">
    <property type="entry name" value="Zinc-ADH_QOR/CCCR"/>
</dbReference>
<dbReference type="Pfam" id="PF13602">
    <property type="entry name" value="ADH_zinc_N_2"/>
    <property type="match status" value="1"/>
</dbReference>
<evidence type="ECO:0000256" key="1">
    <source>
        <dbReference type="ARBA" id="ARBA00022857"/>
    </source>
</evidence>
<organism evidence="3 4">
    <name type="scientific">Streptomyces siamensis</name>
    <dbReference type="NCBI Taxonomy" id="1274986"/>
    <lineage>
        <taxon>Bacteria</taxon>
        <taxon>Bacillati</taxon>
        <taxon>Actinomycetota</taxon>
        <taxon>Actinomycetes</taxon>
        <taxon>Kitasatosporales</taxon>
        <taxon>Streptomycetaceae</taxon>
        <taxon>Streptomyces</taxon>
    </lineage>
</organism>
<gene>
    <name evidence="3" type="ORF">GCM10023335_18430</name>
</gene>
<dbReference type="Gene3D" id="3.90.180.10">
    <property type="entry name" value="Medium-chain alcohol dehydrogenases, catalytic domain"/>
    <property type="match status" value="1"/>
</dbReference>
<dbReference type="SUPFAM" id="SSF50129">
    <property type="entry name" value="GroES-like"/>
    <property type="match status" value="1"/>
</dbReference>
<feature type="domain" description="Enoyl reductase (ER)" evidence="2">
    <location>
        <begin position="15"/>
        <end position="296"/>
    </location>
</feature>
<reference evidence="4" key="1">
    <citation type="journal article" date="2019" name="Int. J. Syst. Evol. Microbiol.">
        <title>The Global Catalogue of Microorganisms (GCM) 10K type strain sequencing project: providing services to taxonomists for standard genome sequencing and annotation.</title>
        <authorList>
            <consortium name="The Broad Institute Genomics Platform"/>
            <consortium name="The Broad Institute Genome Sequencing Center for Infectious Disease"/>
            <person name="Wu L."/>
            <person name="Ma J."/>
        </authorList>
    </citation>
    <scope>NUCLEOTIDE SEQUENCE [LARGE SCALE GENOMIC DNA]</scope>
    <source>
        <strain evidence="4">JCM 18409</strain>
    </source>
</reference>
<dbReference type="PANTHER" id="PTHR44154">
    <property type="entry name" value="QUINONE OXIDOREDUCTASE"/>
    <property type="match status" value="1"/>
</dbReference>
<accession>A0ABP9INV9</accession>
<dbReference type="InterPro" id="IPR011032">
    <property type="entry name" value="GroES-like_sf"/>
</dbReference>
<name>A0ABP9INV9_9ACTN</name>
<dbReference type="InterPro" id="IPR020843">
    <property type="entry name" value="ER"/>
</dbReference>
<dbReference type="EMBL" id="BAABKB010000003">
    <property type="protein sequence ID" value="GAA5002922.1"/>
    <property type="molecule type" value="Genomic_DNA"/>
</dbReference>
<dbReference type="Proteomes" id="UP001501759">
    <property type="component" value="Unassembled WGS sequence"/>
</dbReference>
<dbReference type="PANTHER" id="PTHR44154:SF1">
    <property type="entry name" value="QUINONE OXIDOREDUCTASE"/>
    <property type="match status" value="1"/>
</dbReference>
<dbReference type="InterPro" id="IPR013154">
    <property type="entry name" value="ADH-like_N"/>
</dbReference>
<dbReference type="Pfam" id="PF08240">
    <property type="entry name" value="ADH_N"/>
    <property type="match status" value="1"/>
</dbReference>
<comment type="caution">
    <text evidence="3">The sequence shown here is derived from an EMBL/GenBank/DDBJ whole genome shotgun (WGS) entry which is preliminary data.</text>
</comment>
<dbReference type="SUPFAM" id="SSF51735">
    <property type="entry name" value="NAD(P)-binding Rossmann-fold domains"/>
    <property type="match status" value="1"/>
</dbReference>
<keyword evidence="1" id="KW-0521">NADP</keyword>